<dbReference type="EMBL" id="JAMKPW020000040">
    <property type="protein sequence ID" value="KAK8198693.1"/>
    <property type="molecule type" value="Genomic_DNA"/>
</dbReference>
<sequence>MHLDDAESASLKTWIIKRLEDISDADSDVLADYVLALVKSDEPDEQVKQNCLDNLDDFLHEHTATFVNDVLAAITTKSFDPSKPQPSALQPTAPAFNPPSGPTAGVSGQNGAQNTRKRGFEDWDAQNGQQKYPRGPGGDRPQKQMRRGGFEQRGRGRGAHQGMPHQGFQQQGLPQMPTPPPGMPPFDPNNPLATLLAMQAMGFMPPSASPTGFGQQGQGQQQQRRTGERCRDYDNKGFCALGVTCPYEHGNEVVVPGQGGQVEEYDPSNASLQQQGYDNRGGRGRGRGRGNRGEFRGGRGGGGNRGGRADFSSAAPNFDKRITSVVVEQIPEEKFNEEAVREFFAQFGDVEEVQMQAYKRLAVVKYADFDAAKSAYESPKVIFDNRFVKVYWYKPDRPPRGGEGWQNGGRAKGGEGEDTEMGGADAQREEEKLDPEEIRKRQEEAQRLHEEKQQKLAAANAAREELERKMKAQAEERQKLLEKLAAKERARSGTGTPVAGGAADGEDKKPSSQTETLRAKLAELEREAQSMGIDPNAEEQAWGGFPARGRGRGGYRGRGGFQSRGGWRGRGGFAPRGGAVMRLDNRPKNVAVALPGGEEWGPDKDEALRQYLLFSDMMESADVQPHPERKDAALLAFKERYLAENFMAMAKDIPHIGKVELNWVANAPGASAVGSVATPAASTENGHGTKEVRMEEAQDYGRAEVDYDVAEDEAWR</sequence>
<gene>
    <name evidence="1" type="ORF">M8818_006560</name>
</gene>
<organism evidence="1 2">
    <name type="scientific">Zalaria obscura</name>
    <dbReference type="NCBI Taxonomy" id="2024903"/>
    <lineage>
        <taxon>Eukaryota</taxon>
        <taxon>Fungi</taxon>
        <taxon>Dikarya</taxon>
        <taxon>Ascomycota</taxon>
        <taxon>Pezizomycotina</taxon>
        <taxon>Dothideomycetes</taxon>
        <taxon>Dothideomycetidae</taxon>
        <taxon>Dothideales</taxon>
        <taxon>Zalariaceae</taxon>
        <taxon>Zalaria</taxon>
    </lineage>
</organism>
<name>A0ACC3S6Q6_9PEZI</name>
<comment type="caution">
    <text evidence="1">The sequence shown here is derived from an EMBL/GenBank/DDBJ whole genome shotgun (WGS) entry which is preliminary data.</text>
</comment>
<dbReference type="Proteomes" id="UP001320706">
    <property type="component" value="Unassembled WGS sequence"/>
</dbReference>
<evidence type="ECO:0000313" key="2">
    <source>
        <dbReference type="Proteomes" id="UP001320706"/>
    </source>
</evidence>
<evidence type="ECO:0000313" key="1">
    <source>
        <dbReference type="EMBL" id="KAK8198693.1"/>
    </source>
</evidence>
<protein>
    <submittedName>
        <fullName evidence="1">Uncharacterized protein</fullName>
    </submittedName>
</protein>
<accession>A0ACC3S6Q6</accession>
<reference evidence="1" key="1">
    <citation type="submission" date="2024-02" db="EMBL/GenBank/DDBJ databases">
        <title>Metagenome Assembled Genome of Zalaria obscura JY119.</title>
        <authorList>
            <person name="Vighnesh L."/>
            <person name="Jagadeeshwari U."/>
            <person name="Venkata Ramana C."/>
            <person name="Sasikala C."/>
        </authorList>
    </citation>
    <scope>NUCLEOTIDE SEQUENCE</scope>
    <source>
        <strain evidence="1">JY119</strain>
    </source>
</reference>
<keyword evidence="2" id="KW-1185">Reference proteome</keyword>
<proteinExistence type="predicted"/>